<feature type="compositionally biased region" description="Polar residues" evidence="3">
    <location>
        <begin position="309"/>
        <end position="324"/>
    </location>
</feature>
<reference evidence="4" key="1">
    <citation type="submission" date="2020-09" db="EMBL/GenBank/DDBJ databases">
        <authorList>
            <person name="Kikuchi T."/>
        </authorList>
    </citation>
    <scope>NUCLEOTIDE SEQUENCE</scope>
    <source>
        <strain evidence="4">SH1</strain>
    </source>
</reference>
<feature type="compositionally biased region" description="Acidic residues" evidence="3">
    <location>
        <begin position="140"/>
        <end position="155"/>
    </location>
</feature>
<dbReference type="Proteomes" id="UP000783686">
    <property type="component" value="Unassembled WGS sequence"/>
</dbReference>
<proteinExistence type="predicted"/>
<dbReference type="SUPFAM" id="SSF48371">
    <property type="entry name" value="ARM repeat"/>
    <property type="match status" value="1"/>
</dbReference>
<accession>A0A811JR22</accession>
<dbReference type="InterPro" id="IPR011989">
    <property type="entry name" value="ARM-like"/>
</dbReference>
<keyword evidence="1" id="KW-0677">Repeat</keyword>
<evidence type="ECO:0000256" key="2">
    <source>
        <dbReference type="SAM" id="Coils"/>
    </source>
</evidence>
<sequence>MGSLSKRFGQQFTEQCLVPHLIRAIDDINSRVRMSCADVFADIASNCSMDLRRNVLAPYFMRLLEDKQKFIRMSSSSQIGPIIATFAEPRRTGLLIRDGQLSNLTPRKELNTSNLPDESDSHNESTSSIGSKESRKTEETTENEVYETEEGEEDELGRLYNVPDGFHLPDTPKSETRVRTYSTSSISSLDSDNSVLTASPNFREVSSYKNIKPRNLFEESDQKQEDEEKDDQLFALRKWPYEPNKHLVSLNDPDFNLDDIMSEDLDSIDLDGEMEKDLKRKAQEEGKESPSTVPRLNLDEITPPEERTNNPSDTANSNTMQNGTPRGEEEPLRINYWSFDTELDFDDVQKYIERSESLNKANAEQSEDELNGNVLQPVPEDNEDSQYDTAFPPISESTGQENADRESSPGKRSWADVARQGSDLENAEDSSQDPSKQTTEGFWKRRFDFARKPIDFMKKTAAQSMLLHQTALSAATNTGNNNATSATSALIAKIRPMTQNMTNMTKKTEKQLKNDNVATVAPFRQFTEKVKQKIQGTAEKRDEPKPEAIWEQKAEIEAEELQSRIHQLQRRHLENAKRYLSNDEYQLLMNTEQDVIPPRLFNALSQLQQEDEMEDSDEHQIILAKCFPAIAYTFGPQKWIFVKALYMSLASHPSPTIRAYLAQSIHEIAKCIGQKRTDQDLVPIFQKFGLDTPDVQKGLIANLYEFFKACSEEVRLKLAAELNRFNTMNGRCEWRLRHQFIQQLSLMVQLFKPYHVNLHLIPFALAFANDRIAEVRKGGVKMLAQALAVLINHEQDACQRSGLPIDSPDARKMSREFMGELRKGFWNTMIWRKRQCFAQMMDTLARERLVDPTVFFQIFRQNMDELSMDKIHNVRQYYCTILQSFGRQQIDAVDQGVSFSQISDRLHEMAARDPDLEIRTQARVVLGTFDTTKHEIDLGQREFLLAAAEEKDRRVRVEKLEHCPKTFVTNEHPEVKQQIMDLPSKYAEIQRKSEALSNELNAAASTSVSNNQFSWIRQPRLRRDGVSDPTDDKTLSTTIAEEYQDIDVVEDGEESDALNTTTNIEDDLEFHDLEYDEPANDFIKKHPALIVAKVAPQPSNEAADGPNNESTV</sequence>
<dbReference type="GO" id="GO:0019888">
    <property type="term" value="F:protein phosphatase regulator activity"/>
    <property type="evidence" value="ECO:0007669"/>
    <property type="project" value="TreeGrafter"/>
</dbReference>
<evidence type="ECO:0000256" key="1">
    <source>
        <dbReference type="ARBA" id="ARBA00022737"/>
    </source>
</evidence>
<gene>
    <name evidence="4" type="ORF">BOKJ2_LOCUS477</name>
</gene>
<dbReference type="PANTHER" id="PTHR10648">
    <property type="entry name" value="SERINE/THREONINE-PROTEIN PHOSPHATASE PP2A 65 KDA REGULATORY SUBUNIT"/>
    <property type="match status" value="1"/>
</dbReference>
<keyword evidence="2" id="KW-0175">Coiled coil</keyword>
<evidence type="ECO:0000313" key="5">
    <source>
        <dbReference type="Proteomes" id="UP000614601"/>
    </source>
</evidence>
<feature type="compositionally biased region" description="Polar residues" evidence="3">
    <location>
        <begin position="105"/>
        <end position="116"/>
    </location>
</feature>
<dbReference type="AlphaFoldDB" id="A0A811JR22"/>
<dbReference type="PANTHER" id="PTHR10648:SF1">
    <property type="entry name" value="SERINE_THREONINE-PROTEIN PHOSPHATASE 4 REGULATORY SUBUNIT 1"/>
    <property type="match status" value="1"/>
</dbReference>
<dbReference type="Gene3D" id="1.25.10.10">
    <property type="entry name" value="Leucine-rich Repeat Variant"/>
    <property type="match status" value="2"/>
</dbReference>
<comment type="caution">
    <text evidence="4">The sequence shown here is derived from an EMBL/GenBank/DDBJ whole genome shotgun (WGS) entry which is preliminary data.</text>
</comment>
<dbReference type="EMBL" id="CAJFDH010000001">
    <property type="protein sequence ID" value="CAD5205793.1"/>
    <property type="molecule type" value="Genomic_DNA"/>
</dbReference>
<feature type="region of interest" description="Disordered" evidence="3">
    <location>
        <begin position="359"/>
        <end position="416"/>
    </location>
</feature>
<evidence type="ECO:0000313" key="4">
    <source>
        <dbReference type="EMBL" id="CAD5205793.1"/>
    </source>
</evidence>
<dbReference type="EMBL" id="CAJFCW020000001">
    <property type="protein sequence ID" value="CAG9079256.1"/>
    <property type="molecule type" value="Genomic_DNA"/>
</dbReference>
<protein>
    <submittedName>
        <fullName evidence="4">Uncharacterized protein</fullName>
    </submittedName>
</protein>
<dbReference type="GO" id="GO:0005737">
    <property type="term" value="C:cytoplasm"/>
    <property type="evidence" value="ECO:0007669"/>
    <property type="project" value="TreeGrafter"/>
</dbReference>
<feature type="compositionally biased region" description="Basic and acidic residues" evidence="3">
    <location>
        <begin position="278"/>
        <end position="288"/>
    </location>
</feature>
<feature type="region of interest" description="Disordered" evidence="3">
    <location>
        <begin position="278"/>
        <end position="330"/>
    </location>
</feature>
<name>A0A811JR22_9BILA</name>
<dbReference type="InterPro" id="IPR016024">
    <property type="entry name" value="ARM-type_fold"/>
</dbReference>
<dbReference type="OrthoDB" id="5877419at2759"/>
<feature type="region of interest" description="Disordered" evidence="3">
    <location>
        <begin position="105"/>
        <end position="179"/>
    </location>
</feature>
<evidence type="ECO:0000256" key="3">
    <source>
        <dbReference type="SAM" id="MobiDB-lite"/>
    </source>
</evidence>
<dbReference type="InterPro" id="IPR051023">
    <property type="entry name" value="PP2A_Regulatory_Subunit_A"/>
</dbReference>
<organism evidence="4 5">
    <name type="scientific">Bursaphelenchus okinawaensis</name>
    <dbReference type="NCBI Taxonomy" id="465554"/>
    <lineage>
        <taxon>Eukaryota</taxon>
        <taxon>Metazoa</taxon>
        <taxon>Ecdysozoa</taxon>
        <taxon>Nematoda</taxon>
        <taxon>Chromadorea</taxon>
        <taxon>Rhabditida</taxon>
        <taxon>Tylenchina</taxon>
        <taxon>Tylenchomorpha</taxon>
        <taxon>Aphelenchoidea</taxon>
        <taxon>Aphelenchoididae</taxon>
        <taxon>Bursaphelenchus</taxon>
    </lineage>
</organism>
<keyword evidence="5" id="KW-1185">Reference proteome</keyword>
<feature type="coiled-coil region" evidence="2">
    <location>
        <begin position="551"/>
        <end position="578"/>
    </location>
</feature>
<dbReference type="Proteomes" id="UP000614601">
    <property type="component" value="Unassembled WGS sequence"/>
</dbReference>